<evidence type="ECO:0000313" key="3">
    <source>
        <dbReference type="Proteomes" id="UP001181693"/>
    </source>
</evidence>
<sequence length="147" mass="16897">MIYKTGMICPLLILSAVTATHYVQTGADIHFCRFQCYEPQGILQLRCNVTLVLAECWNSVPIIHHILNQRLLLNHDNGCWMMKNAQKNDTGLYETLFFSSANKFKILESTEIIVLGSRSPNSRYHVPFIRIFGLCIILHIIKKVFLD</sequence>
<dbReference type="AlphaFoldDB" id="A0AAV3A5A8"/>
<accession>A0AAV3A5A8</accession>
<gene>
    <name evidence="2" type="ORF">GDO54_018385</name>
</gene>
<name>A0AAV3A5A8_PYXAD</name>
<dbReference type="EMBL" id="DYDO01000007">
    <property type="protein sequence ID" value="DBA21789.1"/>
    <property type="molecule type" value="Genomic_DNA"/>
</dbReference>
<dbReference type="Proteomes" id="UP001181693">
    <property type="component" value="Unassembled WGS sequence"/>
</dbReference>
<evidence type="ECO:0000256" key="1">
    <source>
        <dbReference type="SAM" id="SignalP"/>
    </source>
</evidence>
<feature type="chain" id="PRO_5043348853" evidence="1">
    <location>
        <begin position="20"/>
        <end position="147"/>
    </location>
</feature>
<protein>
    <submittedName>
        <fullName evidence="2">Uncharacterized protein</fullName>
    </submittedName>
</protein>
<keyword evidence="3" id="KW-1185">Reference proteome</keyword>
<keyword evidence="1" id="KW-0732">Signal</keyword>
<evidence type="ECO:0000313" key="2">
    <source>
        <dbReference type="EMBL" id="DBA21789.1"/>
    </source>
</evidence>
<organism evidence="2 3">
    <name type="scientific">Pyxicephalus adspersus</name>
    <name type="common">African bullfrog</name>
    <dbReference type="NCBI Taxonomy" id="30357"/>
    <lineage>
        <taxon>Eukaryota</taxon>
        <taxon>Metazoa</taxon>
        <taxon>Chordata</taxon>
        <taxon>Craniata</taxon>
        <taxon>Vertebrata</taxon>
        <taxon>Euteleostomi</taxon>
        <taxon>Amphibia</taxon>
        <taxon>Batrachia</taxon>
        <taxon>Anura</taxon>
        <taxon>Neobatrachia</taxon>
        <taxon>Ranoidea</taxon>
        <taxon>Pyxicephalidae</taxon>
        <taxon>Pyxicephalinae</taxon>
        <taxon>Pyxicephalus</taxon>
    </lineage>
</organism>
<feature type="signal peptide" evidence="1">
    <location>
        <begin position="1"/>
        <end position="19"/>
    </location>
</feature>
<reference evidence="2" key="1">
    <citation type="thesis" date="2020" institute="ProQuest LLC" country="789 East Eisenhower Parkway, Ann Arbor, MI, USA">
        <title>Comparative Genomics and Chromosome Evolution.</title>
        <authorList>
            <person name="Mudd A.B."/>
        </authorList>
    </citation>
    <scope>NUCLEOTIDE SEQUENCE</scope>
    <source>
        <strain evidence="2">1538</strain>
        <tissue evidence="2">Blood</tissue>
    </source>
</reference>
<comment type="caution">
    <text evidence="2">The sequence shown here is derived from an EMBL/GenBank/DDBJ whole genome shotgun (WGS) entry which is preliminary data.</text>
</comment>
<proteinExistence type="predicted"/>